<evidence type="ECO:0000313" key="8">
    <source>
        <dbReference type="Proteomes" id="UP000694845"/>
    </source>
</evidence>
<evidence type="ECO:0000256" key="1">
    <source>
        <dbReference type="ARBA" id="ARBA00022448"/>
    </source>
</evidence>
<dbReference type="GO" id="GO:0005737">
    <property type="term" value="C:cytoplasm"/>
    <property type="evidence" value="ECO:0007669"/>
    <property type="project" value="UniProtKB-ARBA"/>
</dbReference>
<dbReference type="FunFam" id="3.30.530.20:FF:000011">
    <property type="entry name" value="cytoplasmic phosphatidylinositol transfer protein 1 isoform X2"/>
    <property type="match status" value="1"/>
</dbReference>
<evidence type="ECO:0000313" key="9">
    <source>
        <dbReference type="RefSeq" id="XP_022080543.1"/>
    </source>
</evidence>
<proteinExistence type="inferred from homology"/>
<feature type="domain" description="Phosphatidylinositol transfer protein N-terminal" evidence="7">
    <location>
        <begin position="1"/>
        <end position="246"/>
    </location>
</feature>
<comment type="similarity">
    <text evidence="4">Belongs to the PtdIns transfer protein family. PI transfer class IIB subfamily.</text>
</comment>
<evidence type="ECO:0000256" key="2">
    <source>
        <dbReference type="ARBA" id="ARBA00023055"/>
    </source>
</evidence>
<dbReference type="KEGG" id="aplc:110973766"/>
<dbReference type="GO" id="GO:0035091">
    <property type="term" value="F:phosphatidylinositol binding"/>
    <property type="evidence" value="ECO:0007669"/>
    <property type="project" value="TreeGrafter"/>
</dbReference>
<dbReference type="SUPFAM" id="SSF55961">
    <property type="entry name" value="Bet v1-like"/>
    <property type="match status" value="1"/>
</dbReference>
<keyword evidence="8" id="KW-1185">Reference proteome</keyword>
<gene>
    <name evidence="9" type="primary">LOC110973766</name>
</gene>
<accession>A0A8B7XIC0</accession>
<dbReference type="PANTHER" id="PTHR10658:SF54">
    <property type="entry name" value="CYTOPLASMIC PHOSPHATIDYLINOSITOL TRANSFER PROTEIN 1"/>
    <property type="match status" value="1"/>
</dbReference>
<dbReference type="PRINTS" id="PR00391">
    <property type="entry name" value="PITRANSFER"/>
</dbReference>
<evidence type="ECO:0000256" key="3">
    <source>
        <dbReference type="ARBA" id="ARBA00023121"/>
    </source>
</evidence>
<dbReference type="GO" id="GO:0008526">
    <property type="term" value="F:phosphatidylinositol transfer activity"/>
    <property type="evidence" value="ECO:0007669"/>
    <property type="project" value="TreeGrafter"/>
</dbReference>
<dbReference type="PANTHER" id="PTHR10658">
    <property type="entry name" value="PHOSPHATIDYLINOSITOL TRANSFER PROTEIN"/>
    <property type="match status" value="1"/>
</dbReference>
<dbReference type="Pfam" id="PF02121">
    <property type="entry name" value="IP_trans"/>
    <property type="match status" value="1"/>
</dbReference>
<keyword evidence="2" id="KW-0445">Lipid transport</keyword>
<dbReference type="Gene3D" id="3.30.530.20">
    <property type="match status" value="1"/>
</dbReference>
<dbReference type="OMA" id="VENRPCE"/>
<sequence>MLIKEYRICMPLSVEEYRIGQLYMIAKHSNEQSQKGEGVEVIKNEDCHDPVHGKGRYTEKRIYLSSRLPAWIQKSLSKICNYFYVTEKAWNYFPHTITEYTCSFVPKFSIFIETRYENNSGTSENCLRLSDEELKERQVLHLDIAYDDIPEKHYREEEDLTKFQSRKTGRGPLQPGWREQCQTIMCSYKVVRVKFDVWGLQSRVENVVHKAIQDILLLGHRQAFAWIDEWYDMSEDDVRNYEKRQQEATNCKVHAGLKRETSRESAEEEDEFTLASEELVLDEDLPSSPK</sequence>
<dbReference type="GeneID" id="110973766"/>
<organism evidence="8 9">
    <name type="scientific">Acanthaster planci</name>
    <name type="common">Crown-of-thorns starfish</name>
    <dbReference type="NCBI Taxonomy" id="133434"/>
    <lineage>
        <taxon>Eukaryota</taxon>
        <taxon>Metazoa</taxon>
        <taxon>Echinodermata</taxon>
        <taxon>Eleutherozoa</taxon>
        <taxon>Asterozoa</taxon>
        <taxon>Asteroidea</taxon>
        <taxon>Valvatacea</taxon>
        <taxon>Valvatida</taxon>
        <taxon>Acanthasteridae</taxon>
        <taxon>Acanthaster</taxon>
    </lineage>
</organism>
<evidence type="ECO:0000256" key="4">
    <source>
        <dbReference type="ARBA" id="ARBA00061154"/>
    </source>
</evidence>
<dbReference type="InterPro" id="IPR001666">
    <property type="entry name" value="PI_transfer"/>
</dbReference>
<dbReference type="InterPro" id="IPR055261">
    <property type="entry name" value="PI_transfer_N"/>
</dbReference>
<evidence type="ECO:0000259" key="7">
    <source>
        <dbReference type="Pfam" id="PF02121"/>
    </source>
</evidence>
<dbReference type="OrthoDB" id="10053061at2759"/>
<keyword evidence="3" id="KW-0446">Lipid-binding</keyword>
<dbReference type="Proteomes" id="UP000694845">
    <property type="component" value="Unplaced"/>
</dbReference>
<name>A0A8B7XIC0_ACAPL</name>
<dbReference type="RefSeq" id="XP_022080543.1">
    <property type="nucleotide sequence ID" value="XM_022224851.1"/>
</dbReference>
<protein>
    <recommendedName>
        <fullName evidence="5">Cytoplasmic phosphatidylinositol transfer protein 1</fullName>
    </recommendedName>
    <alternativeName>
        <fullName evidence="6">Retinal degeneration B homolog beta</fullName>
    </alternativeName>
</protein>
<reference evidence="9" key="1">
    <citation type="submission" date="2025-08" db="UniProtKB">
        <authorList>
            <consortium name="RefSeq"/>
        </authorList>
    </citation>
    <scope>IDENTIFICATION</scope>
</reference>
<dbReference type="GO" id="GO:0005634">
    <property type="term" value="C:nucleus"/>
    <property type="evidence" value="ECO:0007669"/>
    <property type="project" value="UniProtKB-ARBA"/>
</dbReference>
<evidence type="ECO:0000256" key="6">
    <source>
        <dbReference type="ARBA" id="ARBA00082927"/>
    </source>
</evidence>
<keyword evidence="1" id="KW-0813">Transport</keyword>
<dbReference type="InterPro" id="IPR023393">
    <property type="entry name" value="START-like_dom_sf"/>
</dbReference>
<dbReference type="AlphaFoldDB" id="A0A8B7XIC0"/>
<evidence type="ECO:0000256" key="5">
    <source>
        <dbReference type="ARBA" id="ARBA00068698"/>
    </source>
</evidence>